<dbReference type="SMART" id="SM00267">
    <property type="entry name" value="GGDEF"/>
    <property type="match status" value="1"/>
</dbReference>
<keyword evidence="4" id="KW-0175">Coiled coil</keyword>
<organism evidence="7 8">
    <name type="scientific">Alteromonas aestuariivivens</name>
    <dbReference type="NCBI Taxonomy" id="1938339"/>
    <lineage>
        <taxon>Bacteria</taxon>
        <taxon>Pseudomonadati</taxon>
        <taxon>Pseudomonadota</taxon>
        <taxon>Gammaproteobacteria</taxon>
        <taxon>Alteromonadales</taxon>
        <taxon>Alteromonadaceae</taxon>
        <taxon>Alteromonas/Salinimonas group</taxon>
        <taxon>Alteromonas</taxon>
    </lineage>
</organism>
<evidence type="ECO:0000256" key="1">
    <source>
        <dbReference type="ARBA" id="ARBA00012528"/>
    </source>
</evidence>
<evidence type="ECO:0000313" key="8">
    <source>
        <dbReference type="Proteomes" id="UP000256561"/>
    </source>
</evidence>
<keyword evidence="5" id="KW-1133">Transmembrane helix</keyword>
<dbReference type="Pfam" id="PF13424">
    <property type="entry name" value="TPR_12"/>
    <property type="match status" value="2"/>
</dbReference>
<dbReference type="InterPro" id="IPR019734">
    <property type="entry name" value="TPR_rpt"/>
</dbReference>
<name>A0A3D8ME86_9ALTE</name>
<accession>A0A3D8ME86</accession>
<reference evidence="8" key="1">
    <citation type="submission" date="2018-08" db="EMBL/GenBank/DDBJ databases">
        <authorList>
            <person name="Zhang J."/>
            <person name="Du Z.-J."/>
        </authorList>
    </citation>
    <scope>NUCLEOTIDE SEQUENCE [LARGE SCALE GENOMIC DNA]</scope>
    <source>
        <strain evidence="8">KCTC 52655</strain>
    </source>
</reference>
<dbReference type="Pfam" id="PF00990">
    <property type="entry name" value="GGDEF"/>
    <property type="match status" value="1"/>
</dbReference>
<dbReference type="InterPro" id="IPR043128">
    <property type="entry name" value="Rev_trsase/Diguanyl_cyclase"/>
</dbReference>
<dbReference type="GO" id="GO:0052621">
    <property type="term" value="F:diguanylate cyclase activity"/>
    <property type="evidence" value="ECO:0007669"/>
    <property type="project" value="UniProtKB-EC"/>
</dbReference>
<feature type="transmembrane region" description="Helical" evidence="5">
    <location>
        <begin position="454"/>
        <end position="473"/>
    </location>
</feature>
<protein>
    <recommendedName>
        <fullName evidence="1">diguanylate cyclase</fullName>
        <ecNumber evidence="1">2.7.7.65</ecNumber>
    </recommendedName>
</protein>
<evidence type="ECO:0000256" key="3">
    <source>
        <dbReference type="PROSITE-ProRule" id="PRU00339"/>
    </source>
</evidence>
<dbReference type="Proteomes" id="UP000256561">
    <property type="component" value="Unassembled WGS sequence"/>
</dbReference>
<feature type="repeat" description="TPR" evidence="3">
    <location>
        <begin position="213"/>
        <end position="246"/>
    </location>
</feature>
<dbReference type="InterPro" id="IPR050469">
    <property type="entry name" value="Diguanylate_Cyclase"/>
</dbReference>
<feature type="repeat" description="TPR" evidence="3">
    <location>
        <begin position="173"/>
        <end position="206"/>
    </location>
</feature>
<feature type="coiled-coil region" evidence="4">
    <location>
        <begin position="483"/>
        <end position="513"/>
    </location>
</feature>
<sequence>MACAGSFGACFPDVLSGYGIAMTARPLVLMFCLLSATGYGQDGAILDVTSERARQQLENIQTLRDAGELQQAEAATLLLLERSRSQHSPADVAAAFHELGHISSQQNKYDLAQRAFQNSLEIFTEQELLQQIAVLLADLGANISIQSRYSDALDYLYRALTLYQSLNDQQGIAKLQLRIGIVLKELGQFGPALESLQRALSADAQNQDQALVGDALTEIGKIYLAMGQHEDALSYLQDALAINTKLALEQRIAKSHSVLGELYLNMQHYDQARIQLNEAITRFSALDAPLDHDWALTTLGQVELAQGNTQLGLTYLTEALGRAKEHNFASLLTHIHLAIAEAFLRLNNLELALNHADKGLIEAEKRDELSRQTEFLAVKVSVFTAQQNFRQAFEALARKTRLEALIVDKNSAMSMAQLQSELEVERQAKSIDALRRNKAIALAEAEQKNLRTTLFLGSIVAILLFIFLLWSRFTQRHQNIVLKREVKYRTQELEEKNRQLQDAYQTLEQVSLRDPLTGLYNRHYLEAQLPGEIQRCQHSFVQTAHTHAQDQDLLCFVLDIDNFKRINDDYGHLAGDRFLMQFTKVIRDVFRQTDLLIRWGGEEFLVICRNANRYDMCMLAERFRAAVTEETFYLTDELSIKGSCSIGFCSLPLYRHHPYKLDWQRTFSIMDYCLYAAKNSGKNCWVGVIEGLMEQQGSTRATHHIEQKFALPHLEIATSLNNLASINWPDENANNENQAPVLTSSS</sequence>
<gene>
    <name evidence="7" type="ORF">DXV75_00875</name>
</gene>
<dbReference type="PANTHER" id="PTHR45138">
    <property type="entry name" value="REGULATORY COMPONENTS OF SENSORY TRANSDUCTION SYSTEM"/>
    <property type="match status" value="1"/>
</dbReference>
<dbReference type="EC" id="2.7.7.65" evidence="1"/>
<dbReference type="PROSITE" id="PS50887">
    <property type="entry name" value="GGDEF"/>
    <property type="match status" value="1"/>
</dbReference>
<comment type="caution">
    <text evidence="7">The sequence shown here is derived from an EMBL/GenBank/DDBJ whole genome shotgun (WGS) entry which is preliminary data.</text>
</comment>
<evidence type="ECO:0000256" key="2">
    <source>
        <dbReference type="ARBA" id="ARBA00034247"/>
    </source>
</evidence>
<dbReference type="PANTHER" id="PTHR45138:SF9">
    <property type="entry name" value="DIGUANYLATE CYCLASE DGCM-RELATED"/>
    <property type="match status" value="1"/>
</dbReference>
<keyword evidence="3" id="KW-0802">TPR repeat</keyword>
<evidence type="ECO:0000256" key="4">
    <source>
        <dbReference type="SAM" id="Coils"/>
    </source>
</evidence>
<keyword evidence="8" id="KW-1185">Reference proteome</keyword>
<comment type="catalytic activity">
    <reaction evidence="2">
        <text>2 GTP = 3',3'-c-di-GMP + 2 diphosphate</text>
        <dbReference type="Rhea" id="RHEA:24898"/>
        <dbReference type="ChEBI" id="CHEBI:33019"/>
        <dbReference type="ChEBI" id="CHEBI:37565"/>
        <dbReference type="ChEBI" id="CHEBI:58805"/>
        <dbReference type="EC" id="2.7.7.65"/>
    </reaction>
</comment>
<proteinExistence type="predicted"/>
<evidence type="ECO:0000259" key="6">
    <source>
        <dbReference type="PROSITE" id="PS50887"/>
    </source>
</evidence>
<dbReference type="OrthoDB" id="9813903at2"/>
<feature type="repeat" description="TPR" evidence="3">
    <location>
        <begin position="93"/>
        <end position="126"/>
    </location>
</feature>
<dbReference type="Gene3D" id="3.30.70.270">
    <property type="match status" value="1"/>
</dbReference>
<dbReference type="AlphaFoldDB" id="A0A3D8ME86"/>
<keyword evidence="5" id="KW-0472">Membrane</keyword>
<feature type="domain" description="GGDEF" evidence="6">
    <location>
        <begin position="551"/>
        <end position="690"/>
    </location>
</feature>
<dbReference type="CDD" id="cd01949">
    <property type="entry name" value="GGDEF"/>
    <property type="match status" value="1"/>
</dbReference>
<dbReference type="Gene3D" id="1.25.40.10">
    <property type="entry name" value="Tetratricopeptide repeat domain"/>
    <property type="match status" value="3"/>
</dbReference>
<evidence type="ECO:0000256" key="5">
    <source>
        <dbReference type="SAM" id="Phobius"/>
    </source>
</evidence>
<dbReference type="SUPFAM" id="SSF55073">
    <property type="entry name" value="Nucleotide cyclase"/>
    <property type="match status" value="1"/>
</dbReference>
<dbReference type="InterPro" id="IPR029787">
    <property type="entry name" value="Nucleotide_cyclase"/>
</dbReference>
<dbReference type="InterPro" id="IPR011990">
    <property type="entry name" value="TPR-like_helical_dom_sf"/>
</dbReference>
<evidence type="ECO:0000313" key="7">
    <source>
        <dbReference type="EMBL" id="RDV29052.1"/>
    </source>
</evidence>
<keyword evidence="5" id="KW-0812">Transmembrane</keyword>
<dbReference type="SMART" id="SM00028">
    <property type="entry name" value="TPR"/>
    <property type="match status" value="7"/>
</dbReference>
<dbReference type="SUPFAM" id="SSF48452">
    <property type="entry name" value="TPR-like"/>
    <property type="match status" value="2"/>
</dbReference>
<dbReference type="EMBL" id="QRHA01000001">
    <property type="protein sequence ID" value="RDV29052.1"/>
    <property type="molecule type" value="Genomic_DNA"/>
</dbReference>
<dbReference type="NCBIfam" id="TIGR00254">
    <property type="entry name" value="GGDEF"/>
    <property type="match status" value="1"/>
</dbReference>
<dbReference type="InterPro" id="IPR000160">
    <property type="entry name" value="GGDEF_dom"/>
</dbReference>
<dbReference type="PROSITE" id="PS50005">
    <property type="entry name" value="TPR"/>
    <property type="match status" value="3"/>
</dbReference>